<name>A0A645JL19_9ZZZZ</name>
<dbReference type="EMBL" id="VSSQ01144157">
    <property type="protein sequence ID" value="MPN63952.1"/>
    <property type="molecule type" value="Genomic_DNA"/>
</dbReference>
<gene>
    <name evidence="1" type="ORF">SDC9_211721</name>
</gene>
<dbReference type="AlphaFoldDB" id="A0A645JL19"/>
<comment type="caution">
    <text evidence="1">The sequence shown here is derived from an EMBL/GenBank/DDBJ whole genome shotgun (WGS) entry which is preliminary data.</text>
</comment>
<evidence type="ECO:0000313" key="1">
    <source>
        <dbReference type="EMBL" id="MPN63952.1"/>
    </source>
</evidence>
<accession>A0A645JL19</accession>
<reference evidence="1" key="1">
    <citation type="submission" date="2019-08" db="EMBL/GenBank/DDBJ databases">
        <authorList>
            <person name="Kucharzyk K."/>
            <person name="Murdoch R.W."/>
            <person name="Higgins S."/>
            <person name="Loffler F."/>
        </authorList>
    </citation>
    <scope>NUCLEOTIDE SEQUENCE</scope>
</reference>
<sequence length="47" mass="5398">MANYGELYPKIKRDAAIIFCLNQHKSVLETQEILHDLQLNLLGGEKE</sequence>
<proteinExistence type="predicted"/>
<protein>
    <submittedName>
        <fullName evidence="1">Uncharacterized protein</fullName>
    </submittedName>
</protein>
<organism evidence="1">
    <name type="scientific">bioreactor metagenome</name>
    <dbReference type="NCBI Taxonomy" id="1076179"/>
    <lineage>
        <taxon>unclassified sequences</taxon>
        <taxon>metagenomes</taxon>
        <taxon>ecological metagenomes</taxon>
    </lineage>
</organism>